<reference evidence="2" key="1">
    <citation type="journal article" date="2020" name="Stud. Mycol.">
        <title>101 Dothideomycetes genomes: a test case for predicting lifestyles and emergence of pathogens.</title>
        <authorList>
            <person name="Haridas S."/>
            <person name="Albert R."/>
            <person name="Binder M."/>
            <person name="Bloem J."/>
            <person name="Labutti K."/>
            <person name="Salamov A."/>
            <person name="Andreopoulos B."/>
            <person name="Baker S."/>
            <person name="Barry K."/>
            <person name="Bills G."/>
            <person name="Bluhm B."/>
            <person name="Cannon C."/>
            <person name="Castanera R."/>
            <person name="Culley D."/>
            <person name="Daum C."/>
            <person name="Ezra D."/>
            <person name="Gonzalez J."/>
            <person name="Henrissat B."/>
            <person name="Kuo A."/>
            <person name="Liang C."/>
            <person name="Lipzen A."/>
            <person name="Lutzoni F."/>
            <person name="Magnuson J."/>
            <person name="Mondo S."/>
            <person name="Nolan M."/>
            <person name="Ohm R."/>
            <person name="Pangilinan J."/>
            <person name="Park H.-J."/>
            <person name="Ramirez L."/>
            <person name="Alfaro M."/>
            <person name="Sun H."/>
            <person name="Tritt A."/>
            <person name="Yoshinaga Y."/>
            <person name="Zwiers L.-H."/>
            <person name="Turgeon B."/>
            <person name="Goodwin S."/>
            <person name="Spatafora J."/>
            <person name="Crous P."/>
            <person name="Grigoriev I."/>
        </authorList>
    </citation>
    <scope>NUCLEOTIDE SEQUENCE</scope>
    <source>
        <strain evidence="2">CBS 123094</strain>
    </source>
</reference>
<dbReference type="EMBL" id="ML977608">
    <property type="protein sequence ID" value="KAF1997872.1"/>
    <property type="molecule type" value="Genomic_DNA"/>
</dbReference>
<feature type="region of interest" description="Disordered" evidence="1">
    <location>
        <begin position="1"/>
        <end position="106"/>
    </location>
</feature>
<accession>A0A6A5W7X9</accession>
<name>A0A6A5W7X9_9PLEO</name>
<gene>
    <name evidence="2" type="ORF">P154DRAFT_578404</name>
</gene>
<evidence type="ECO:0000256" key="1">
    <source>
        <dbReference type="SAM" id="MobiDB-lite"/>
    </source>
</evidence>
<feature type="compositionally biased region" description="Basic and acidic residues" evidence="1">
    <location>
        <begin position="1"/>
        <end position="17"/>
    </location>
</feature>
<sequence length="155" mass="16911">MDPRLPPHPFTRPERSLIHNPNHQSSSQPPPTGPSYSYPPASQPQPPVHVPFNADPYPPARRDPFLPSAAHQHARRSSYGLHGEGGPPGQGERHTGWGNTGTLSARGSHILEGPAVVPPRGFWCAGCRSMSWALVARLTREPWQNKNNNTETADA</sequence>
<evidence type="ECO:0000313" key="2">
    <source>
        <dbReference type="EMBL" id="KAF1997872.1"/>
    </source>
</evidence>
<dbReference type="Proteomes" id="UP000799779">
    <property type="component" value="Unassembled WGS sequence"/>
</dbReference>
<dbReference type="AlphaFoldDB" id="A0A6A5W7X9"/>
<keyword evidence="3" id="KW-1185">Reference proteome</keyword>
<organism evidence="2 3">
    <name type="scientific">Amniculicola lignicola CBS 123094</name>
    <dbReference type="NCBI Taxonomy" id="1392246"/>
    <lineage>
        <taxon>Eukaryota</taxon>
        <taxon>Fungi</taxon>
        <taxon>Dikarya</taxon>
        <taxon>Ascomycota</taxon>
        <taxon>Pezizomycotina</taxon>
        <taxon>Dothideomycetes</taxon>
        <taxon>Pleosporomycetidae</taxon>
        <taxon>Pleosporales</taxon>
        <taxon>Amniculicolaceae</taxon>
        <taxon>Amniculicola</taxon>
    </lineage>
</organism>
<proteinExistence type="predicted"/>
<evidence type="ECO:0000313" key="3">
    <source>
        <dbReference type="Proteomes" id="UP000799779"/>
    </source>
</evidence>
<protein>
    <submittedName>
        <fullName evidence="2">Uncharacterized protein</fullName>
    </submittedName>
</protein>